<organism evidence="11 12">
    <name type="scientific">Megasphaera hexanoica</name>
    <dbReference type="NCBI Taxonomy" id="1675036"/>
    <lineage>
        <taxon>Bacteria</taxon>
        <taxon>Bacillati</taxon>
        <taxon>Bacillota</taxon>
        <taxon>Negativicutes</taxon>
        <taxon>Veillonellales</taxon>
        <taxon>Veillonellaceae</taxon>
        <taxon>Megasphaera</taxon>
    </lineage>
</organism>
<evidence type="ECO:0000256" key="5">
    <source>
        <dbReference type="ARBA" id="ARBA00022519"/>
    </source>
</evidence>
<dbReference type="PANTHER" id="PTHR30413:SF8">
    <property type="entry name" value="TRANSPORT PERMEASE PROTEIN"/>
    <property type="match status" value="1"/>
</dbReference>
<feature type="transmembrane region" description="Helical" evidence="9">
    <location>
        <begin position="32"/>
        <end position="57"/>
    </location>
</feature>
<evidence type="ECO:0000256" key="6">
    <source>
        <dbReference type="ARBA" id="ARBA00022692"/>
    </source>
</evidence>
<evidence type="ECO:0000256" key="3">
    <source>
        <dbReference type="ARBA" id="ARBA00022448"/>
    </source>
</evidence>
<comment type="subcellular location">
    <subcellularLocation>
        <location evidence="1">Cell inner membrane</location>
        <topology evidence="1">Multi-pass membrane protein</topology>
    </subcellularLocation>
    <subcellularLocation>
        <location evidence="9">Cell membrane</location>
        <topology evidence="9">Multi-pass membrane protein</topology>
    </subcellularLocation>
</comment>
<dbReference type="EMBL" id="JABAFG010000006">
    <property type="protein sequence ID" value="NME27928.1"/>
    <property type="molecule type" value="Genomic_DNA"/>
</dbReference>
<evidence type="ECO:0000313" key="11">
    <source>
        <dbReference type="EMBL" id="NME27928.1"/>
    </source>
</evidence>
<dbReference type="InterPro" id="IPR000412">
    <property type="entry name" value="ABC_2_transport"/>
</dbReference>
<dbReference type="GO" id="GO:0043190">
    <property type="term" value="C:ATP-binding cassette (ABC) transporter complex"/>
    <property type="evidence" value="ECO:0007669"/>
    <property type="project" value="InterPro"/>
</dbReference>
<evidence type="ECO:0000256" key="1">
    <source>
        <dbReference type="ARBA" id="ARBA00004429"/>
    </source>
</evidence>
<dbReference type="PANTHER" id="PTHR30413">
    <property type="entry name" value="INNER MEMBRANE TRANSPORT PERMEASE"/>
    <property type="match status" value="1"/>
</dbReference>
<feature type="transmembrane region" description="Helical" evidence="9">
    <location>
        <begin position="138"/>
        <end position="167"/>
    </location>
</feature>
<keyword evidence="4 9" id="KW-1003">Cell membrane</keyword>
<dbReference type="AlphaFoldDB" id="A0A848BSX9"/>
<evidence type="ECO:0000256" key="4">
    <source>
        <dbReference type="ARBA" id="ARBA00022475"/>
    </source>
</evidence>
<protein>
    <recommendedName>
        <fullName evidence="9">Transport permease protein</fullName>
    </recommendedName>
</protein>
<evidence type="ECO:0000256" key="8">
    <source>
        <dbReference type="ARBA" id="ARBA00023136"/>
    </source>
</evidence>
<evidence type="ECO:0000256" key="9">
    <source>
        <dbReference type="RuleBase" id="RU361157"/>
    </source>
</evidence>
<dbReference type="PIRSF" id="PIRSF006648">
    <property type="entry name" value="DrrB"/>
    <property type="match status" value="1"/>
</dbReference>
<keyword evidence="7 9" id="KW-1133">Transmembrane helix</keyword>
<keyword evidence="6 9" id="KW-0812">Transmembrane</keyword>
<feature type="transmembrane region" description="Helical" evidence="9">
    <location>
        <begin position="174"/>
        <end position="193"/>
    </location>
</feature>
<gene>
    <name evidence="11" type="ORF">HF872_04725</name>
</gene>
<name>A0A848BSX9_9FIRM</name>
<dbReference type="PROSITE" id="PS51012">
    <property type="entry name" value="ABC_TM2"/>
    <property type="match status" value="1"/>
</dbReference>
<comment type="similarity">
    <text evidence="2 9">Belongs to the ABC-2 integral membrane protein family.</text>
</comment>
<evidence type="ECO:0000313" key="12">
    <source>
        <dbReference type="Proteomes" id="UP000591071"/>
    </source>
</evidence>
<dbReference type="Pfam" id="PF01061">
    <property type="entry name" value="ABC2_membrane"/>
    <property type="match status" value="1"/>
</dbReference>
<sequence length="259" mass="30428">MNWILKNNLFKYKWLLEELVIRDLKIKYRRSVLGYLWSVLNPLLMMLVLTVVFSTVFRFDIPNYPVYLLTGQLLFNFYSESTTMAMDSILSGAALIKKVYLPKYIFPLSRVLSTFTTLLFSLLALFIVMIVTSTSFHITLILLPVVFLYMLIFSLGVSLILAVSVVYFRDIKHLYGVFLSALNFLTPIFYPTSILPEWLKSWMIFNPLYDYIEFLRDILLYGKWPTWEENLLCIACSIGFLAVGMWVFEKHQKNFILYI</sequence>
<evidence type="ECO:0000256" key="2">
    <source>
        <dbReference type="ARBA" id="ARBA00007783"/>
    </source>
</evidence>
<evidence type="ECO:0000259" key="10">
    <source>
        <dbReference type="PROSITE" id="PS51012"/>
    </source>
</evidence>
<reference evidence="11 12" key="1">
    <citation type="submission" date="2020-04" db="EMBL/GenBank/DDBJ databases">
        <authorList>
            <person name="Hitch T.C.A."/>
            <person name="Wylensek D."/>
            <person name="Clavel T."/>
        </authorList>
    </citation>
    <scope>NUCLEOTIDE SEQUENCE [LARGE SCALE GENOMIC DNA]</scope>
    <source>
        <strain evidence="11 12">Oil-RF-744-FAT-WT-6-1</strain>
    </source>
</reference>
<keyword evidence="8 9" id="KW-0472">Membrane</keyword>
<feature type="transmembrane region" description="Helical" evidence="9">
    <location>
        <begin position="108"/>
        <end position="132"/>
    </location>
</feature>
<feature type="domain" description="ABC transmembrane type-2" evidence="10">
    <location>
        <begin position="33"/>
        <end position="251"/>
    </location>
</feature>
<dbReference type="GO" id="GO:0015920">
    <property type="term" value="P:lipopolysaccharide transport"/>
    <property type="evidence" value="ECO:0007669"/>
    <property type="project" value="TreeGrafter"/>
</dbReference>
<feature type="transmembrane region" description="Helical" evidence="9">
    <location>
        <begin position="77"/>
        <end position="96"/>
    </location>
</feature>
<dbReference type="GO" id="GO:0140359">
    <property type="term" value="F:ABC-type transporter activity"/>
    <property type="evidence" value="ECO:0007669"/>
    <property type="project" value="InterPro"/>
</dbReference>
<dbReference type="InterPro" id="IPR013525">
    <property type="entry name" value="ABC2_TM"/>
</dbReference>
<feature type="transmembrane region" description="Helical" evidence="9">
    <location>
        <begin position="229"/>
        <end position="248"/>
    </location>
</feature>
<dbReference type="RefSeq" id="WP_170087385.1">
    <property type="nucleotide sequence ID" value="NZ_JABAFG010000006.1"/>
</dbReference>
<dbReference type="InterPro" id="IPR047817">
    <property type="entry name" value="ABC2_TM_bact-type"/>
</dbReference>
<keyword evidence="3 9" id="KW-0813">Transport</keyword>
<proteinExistence type="inferred from homology"/>
<accession>A0A848BSX9</accession>
<dbReference type="PRINTS" id="PR00164">
    <property type="entry name" value="ABC2TRNSPORT"/>
</dbReference>
<keyword evidence="5" id="KW-0997">Cell inner membrane</keyword>
<evidence type="ECO:0000256" key="7">
    <source>
        <dbReference type="ARBA" id="ARBA00022989"/>
    </source>
</evidence>
<comment type="caution">
    <text evidence="11">The sequence shown here is derived from an EMBL/GenBank/DDBJ whole genome shotgun (WGS) entry which is preliminary data.</text>
</comment>
<dbReference type="Proteomes" id="UP000591071">
    <property type="component" value="Unassembled WGS sequence"/>
</dbReference>